<dbReference type="AlphaFoldDB" id="A0ABC8SJV0"/>
<reference evidence="1 2" key="1">
    <citation type="submission" date="2024-02" db="EMBL/GenBank/DDBJ databases">
        <authorList>
            <person name="Vignale AGUSTIN F."/>
            <person name="Sosa J E."/>
            <person name="Modenutti C."/>
        </authorList>
    </citation>
    <scope>NUCLEOTIDE SEQUENCE [LARGE SCALE GENOMIC DNA]</scope>
</reference>
<dbReference type="EMBL" id="CAUOFW020002594">
    <property type="protein sequence ID" value="CAK9154857.1"/>
    <property type="molecule type" value="Genomic_DNA"/>
</dbReference>
<comment type="caution">
    <text evidence="1">The sequence shown here is derived from an EMBL/GenBank/DDBJ whole genome shotgun (WGS) entry which is preliminary data.</text>
</comment>
<accession>A0ABC8SJV0</accession>
<evidence type="ECO:0000313" key="2">
    <source>
        <dbReference type="Proteomes" id="UP001642360"/>
    </source>
</evidence>
<feature type="non-terminal residue" evidence="1">
    <location>
        <position position="1"/>
    </location>
</feature>
<organism evidence="1 2">
    <name type="scientific">Ilex paraguariensis</name>
    <name type="common">yerba mate</name>
    <dbReference type="NCBI Taxonomy" id="185542"/>
    <lineage>
        <taxon>Eukaryota</taxon>
        <taxon>Viridiplantae</taxon>
        <taxon>Streptophyta</taxon>
        <taxon>Embryophyta</taxon>
        <taxon>Tracheophyta</taxon>
        <taxon>Spermatophyta</taxon>
        <taxon>Magnoliopsida</taxon>
        <taxon>eudicotyledons</taxon>
        <taxon>Gunneridae</taxon>
        <taxon>Pentapetalae</taxon>
        <taxon>asterids</taxon>
        <taxon>campanulids</taxon>
        <taxon>Aquifoliales</taxon>
        <taxon>Aquifoliaceae</taxon>
        <taxon>Ilex</taxon>
    </lineage>
</organism>
<keyword evidence="2" id="KW-1185">Reference proteome</keyword>
<gene>
    <name evidence="1" type="ORF">ILEXP_LOCUS23212</name>
</gene>
<proteinExistence type="predicted"/>
<dbReference type="Proteomes" id="UP001642360">
    <property type="component" value="Unassembled WGS sequence"/>
</dbReference>
<evidence type="ECO:0000313" key="1">
    <source>
        <dbReference type="EMBL" id="CAK9154857.1"/>
    </source>
</evidence>
<sequence length="87" mass="9442">NPWSGKGSNDKRLDSFVLQEDQVIIDRSIEVVVDVMVDLPPLLPTPHPLLVDNETLMDNIFGNDASNVRFDGASVNVGNTNSVHGDA</sequence>
<name>A0ABC8SJV0_9AQUA</name>
<protein>
    <submittedName>
        <fullName evidence="1">Uncharacterized protein</fullName>
    </submittedName>
</protein>